<name>A0A3M6UFX2_POCDA</name>
<accession>A0A3M6UFX2</accession>
<evidence type="ECO:0000313" key="1">
    <source>
        <dbReference type="EMBL" id="RMX52580.1"/>
    </source>
</evidence>
<reference evidence="1 2" key="1">
    <citation type="journal article" date="2018" name="Sci. Rep.">
        <title>Comparative analysis of the Pocillopora damicornis genome highlights role of immune system in coral evolution.</title>
        <authorList>
            <person name="Cunning R."/>
            <person name="Bay R.A."/>
            <person name="Gillette P."/>
            <person name="Baker A.C."/>
            <person name="Traylor-Knowles N."/>
        </authorList>
    </citation>
    <scope>NUCLEOTIDE SEQUENCE [LARGE SCALE GENOMIC DNA]</scope>
    <source>
        <strain evidence="1">RSMAS</strain>
        <tissue evidence="1">Whole animal</tissue>
    </source>
</reference>
<proteinExistence type="predicted"/>
<keyword evidence="2" id="KW-1185">Reference proteome</keyword>
<organism evidence="1 2">
    <name type="scientific">Pocillopora damicornis</name>
    <name type="common">Cauliflower coral</name>
    <name type="synonym">Millepora damicornis</name>
    <dbReference type="NCBI Taxonomy" id="46731"/>
    <lineage>
        <taxon>Eukaryota</taxon>
        <taxon>Metazoa</taxon>
        <taxon>Cnidaria</taxon>
        <taxon>Anthozoa</taxon>
        <taxon>Hexacorallia</taxon>
        <taxon>Scleractinia</taxon>
        <taxon>Astrocoeniina</taxon>
        <taxon>Pocilloporidae</taxon>
        <taxon>Pocillopora</taxon>
    </lineage>
</organism>
<sequence>MDLNGLSKCYFIILKDTMECLFWKNFSTASYGRESSLCGNKTLISDIRSYHVRLVLFLSISLASFPNFLLTRPMPPATRFSMTVCVTTNDENLTPGSKIKLDGM</sequence>
<gene>
    <name evidence="1" type="ORF">pdam_00019391</name>
</gene>
<dbReference type="Proteomes" id="UP000275408">
    <property type="component" value="Unassembled WGS sequence"/>
</dbReference>
<dbReference type="AlphaFoldDB" id="A0A3M6UFX2"/>
<evidence type="ECO:0000313" key="2">
    <source>
        <dbReference type="Proteomes" id="UP000275408"/>
    </source>
</evidence>
<comment type="caution">
    <text evidence="1">The sequence shown here is derived from an EMBL/GenBank/DDBJ whole genome shotgun (WGS) entry which is preliminary data.</text>
</comment>
<dbReference type="EMBL" id="RCHS01001604">
    <property type="protein sequence ID" value="RMX52580.1"/>
    <property type="molecule type" value="Genomic_DNA"/>
</dbReference>
<protein>
    <submittedName>
        <fullName evidence="1">Uncharacterized protein</fullName>
    </submittedName>
</protein>